<keyword evidence="1" id="KW-0175">Coiled coil</keyword>
<evidence type="ECO:0000256" key="1">
    <source>
        <dbReference type="SAM" id="Coils"/>
    </source>
</evidence>
<sequence>MGSLFRSEEMCLAQLFLLSLGLGFMTASVNWEKWVWSNSETSTPLSTPSSASLSVRSRGVRKWTGFWVTCYGRSRRQTSPLPEGDVNPVAPLPKHVMVIMEQLQRLEVELSEVTRNKEKLQKNLLELT</sequence>
<name>A0A9Q1G980_SYNKA</name>
<reference evidence="2" key="1">
    <citation type="journal article" date="2023" name="Science">
        <title>Genome structures resolve the early diversification of teleost fishes.</title>
        <authorList>
            <person name="Parey E."/>
            <person name="Louis A."/>
            <person name="Montfort J."/>
            <person name="Bouchez O."/>
            <person name="Roques C."/>
            <person name="Iampietro C."/>
            <person name="Lluch J."/>
            <person name="Castinel A."/>
            <person name="Donnadieu C."/>
            <person name="Desvignes T."/>
            <person name="Floi Bucao C."/>
            <person name="Jouanno E."/>
            <person name="Wen M."/>
            <person name="Mejri S."/>
            <person name="Dirks R."/>
            <person name="Jansen H."/>
            <person name="Henkel C."/>
            <person name="Chen W.J."/>
            <person name="Zahm M."/>
            <person name="Cabau C."/>
            <person name="Klopp C."/>
            <person name="Thompson A.W."/>
            <person name="Robinson-Rechavi M."/>
            <person name="Braasch I."/>
            <person name="Lecointre G."/>
            <person name="Bobe J."/>
            <person name="Postlethwait J.H."/>
            <person name="Berthelot C."/>
            <person name="Roest Crollius H."/>
            <person name="Guiguen Y."/>
        </authorList>
    </citation>
    <scope>NUCLEOTIDE SEQUENCE</scope>
    <source>
        <strain evidence="2">WJC10195</strain>
    </source>
</reference>
<evidence type="ECO:0000313" key="3">
    <source>
        <dbReference type="Proteomes" id="UP001152622"/>
    </source>
</evidence>
<feature type="coiled-coil region" evidence="1">
    <location>
        <begin position="96"/>
        <end position="123"/>
    </location>
</feature>
<proteinExistence type="predicted"/>
<protein>
    <submittedName>
        <fullName evidence="2">Uncharacterized protein</fullName>
    </submittedName>
</protein>
<organism evidence="2 3">
    <name type="scientific">Synaphobranchus kaupii</name>
    <name type="common">Kaup's arrowtooth eel</name>
    <dbReference type="NCBI Taxonomy" id="118154"/>
    <lineage>
        <taxon>Eukaryota</taxon>
        <taxon>Metazoa</taxon>
        <taxon>Chordata</taxon>
        <taxon>Craniata</taxon>
        <taxon>Vertebrata</taxon>
        <taxon>Euteleostomi</taxon>
        <taxon>Actinopterygii</taxon>
        <taxon>Neopterygii</taxon>
        <taxon>Teleostei</taxon>
        <taxon>Anguilliformes</taxon>
        <taxon>Synaphobranchidae</taxon>
        <taxon>Synaphobranchus</taxon>
    </lineage>
</organism>
<keyword evidence="3" id="KW-1185">Reference proteome</keyword>
<dbReference type="OrthoDB" id="10264220at2759"/>
<accession>A0A9Q1G980</accession>
<dbReference type="EMBL" id="JAINUF010000001">
    <property type="protein sequence ID" value="KAJ8379338.1"/>
    <property type="molecule type" value="Genomic_DNA"/>
</dbReference>
<dbReference type="Proteomes" id="UP001152622">
    <property type="component" value="Chromosome 1"/>
</dbReference>
<comment type="caution">
    <text evidence="2">The sequence shown here is derived from an EMBL/GenBank/DDBJ whole genome shotgun (WGS) entry which is preliminary data.</text>
</comment>
<gene>
    <name evidence="2" type="ORF">SKAU_G00001160</name>
</gene>
<dbReference type="AlphaFoldDB" id="A0A9Q1G980"/>
<evidence type="ECO:0000313" key="2">
    <source>
        <dbReference type="EMBL" id="KAJ8379338.1"/>
    </source>
</evidence>